<protein>
    <submittedName>
        <fullName evidence="2">Aldo/keto reductase family oxidoreductase</fullName>
        <ecNumber evidence="2">1.-.-.-</ecNumber>
    </submittedName>
</protein>
<dbReference type="InterPro" id="IPR050523">
    <property type="entry name" value="AKR_Detox_Biosynth"/>
</dbReference>
<dbReference type="InterPro" id="IPR020471">
    <property type="entry name" value="AKR"/>
</dbReference>
<sequence>MSDLPAPEPIRPLGRSGMSVSSVAWGMWRFGGEDLASAQKLVETALEAGVTLFDTADIYGPSDLGGFGVAESQLGRVLEASPGLRRRMVLATKGGIVFGTPYNSSAAYLASAIDASLKRMQVDRIDLWQIHRPDILTHPGEIARVLEEAHRAGKIAAIGVSNYTAAQTQGLAACLSLPIVSHQPEFSALKLDPLQDGILDQAIMNDMAVLAWSPLAGGRLALPQDERARAVVGLFDAKAEQAGVSRTAVALSWLMVHPAQTIPIVGTQNLDRIREIPQAYLPRWSRQEWYAVLVASRGERLP</sequence>
<evidence type="ECO:0000313" key="2">
    <source>
        <dbReference type="EMBL" id="MFC2248093.1"/>
    </source>
</evidence>
<feature type="domain" description="NADP-dependent oxidoreductase" evidence="1">
    <location>
        <begin position="24"/>
        <end position="286"/>
    </location>
</feature>
<evidence type="ECO:0000313" key="3">
    <source>
        <dbReference type="Proteomes" id="UP001595190"/>
    </source>
</evidence>
<evidence type="ECO:0000259" key="1">
    <source>
        <dbReference type="Pfam" id="PF00248"/>
    </source>
</evidence>
<gene>
    <name evidence="2" type="ORF">ACETRX_00555</name>
</gene>
<dbReference type="RefSeq" id="WP_394307918.1">
    <property type="nucleotide sequence ID" value="NZ_JBHGPK010000001.1"/>
</dbReference>
<reference evidence="2 3" key="1">
    <citation type="submission" date="2024-09" db="EMBL/GenBank/DDBJ databases">
        <title>Description of Labrys sedimenti sp. nov., isolated from a diclofenac-degrading enrichment culture, and genome-based reclassification of Labrys portucalensis as a later heterotypic synonym of Labrys neptuniae.</title>
        <authorList>
            <person name="Tancsics A."/>
            <person name="Csepanyi A."/>
        </authorList>
    </citation>
    <scope>NUCLEOTIDE SEQUENCE [LARGE SCALE GENOMIC DNA]</scope>
    <source>
        <strain evidence="2 3">LMG 23412</strain>
    </source>
</reference>
<dbReference type="InterPro" id="IPR036812">
    <property type="entry name" value="NAD(P)_OxRdtase_dom_sf"/>
</dbReference>
<dbReference type="Proteomes" id="UP001595190">
    <property type="component" value="Unassembled WGS sequence"/>
</dbReference>
<name>A0ABV6Z7C9_9HYPH</name>
<comment type="caution">
    <text evidence="2">The sequence shown here is derived from an EMBL/GenBank/DDBJ whole genome shotgun (WGS) entry which is preliminary data.</text>
</comment>
<proteinExistence type="predicted"/>
<dbReference type="InterPro" id="IPR023210">
    <property type="entry name" value="NADP_OxRdtase_dom"/>
</dbReference>
<dbReference type="PANTHER" id="PTHR43364">
    <property type="entry name" value="NADH-SPECIFIC METHYLGLYOXAL REDUCTASE-RELATED"/>
    <property type="match status" value="1"/>
</dbReference>
<dbReference type="GO" id="GO:0016491">
    <property type="term" value="F:oxidoreductase activity"/>
    <property type="evidence" value="ECO:0007669"/>
    <property type="project" value="UniProtKB-KW"/>
</dbReference>
<dbReference type="PRINTS" id="PR00069">
    <property type="entry name" value="ALDKETRDTASE"/>
</dbReference>
<dbReference type="Gene3D" id="3.20.20.100">
    <property type="entry name" value="NADP-dependent oxidoreductase domain"/>
    <property type="match status" value="1"/>
</dbReference>
<keyword evidence="2" id="KW-0560">Oxidoreductase</keyword>
<organism evidence="2 3">
    <name type="scientific">Labrys neptuniae</name>
    <dbReference type="NCBI Taxonomy" id="376174"/>
    <lineage>
        <taxon>Bacteria</taxon>
        <taxon>Pseudomonadati</taxon>
        <taxon>Pseudomonadota</taxon>
        <taxon>Alphaproteobacteria</taxon>
        <taxon>Hyphomicrobiales</taxon>
        <taxon>Xanthobacteraceae</taxon>
        <taxon>Labrys</taxon>
    </lineage>
</organism>
<dbReference type="EMBL" id="JBHGPK010000001">
    <property type="protein sequence ID" value="MFC2248093.1"/>
    <property type="molecule type" value="Genomic_DNA"/>
</dbReference>
<dbReference type="EC" id="1.-.-.-" evidence="2"/>
<dbReference type="SUPFAM" id="SSF51430">
    <property type="entry name" value="NAD(P)-linked oxidoreductase"/>
    <property type="match status" value="1"/>
</dbReference>
<dbReference type="PANTHER" id="PTHR43364:SF1">
    <property type="entry name" value="OXIDOREDUCTASE YDHF"/>
    <property type="match status" value="1"/>
</dbReference>
<dbReference type="Pfam" id="PF00248">
    <property type="entry name" value="Aldo_ket_red"/>
    <property type="match status" value="1"/>
</dbReference>
<accession>A0ABV6Z7C9</accession>